<keyword evidence="2" id="KW-0677">Repeat</keyword>
<keyword evidence="3" id="KW-1015">Disulfide bond</keyword>
<evidence type="ECO:0000256" key="1">
    <source>
        <dbReference type="ARBA" id="ARBA00022729"/>
    </source>
</evidence>
<dbReference type="InterPro" id="IPR036179">
    <property type="entry name" value="Ig-like_dom_sf"/>
</dbReference>
<dbReference type="EMBL" id="GEDC01023342">
    <property type="protein sequence ID" value="JAS13956.1"/>
    <property type="molecule type" value="Transcribed_RNA"/>
</dbReference>
<feature type="non-terminal residue" evidence="6">
    <location>
        <position position="120"/>
    </location>
</feature>
<dbReference type="SUPFAM" id="SSF48726">
    <property type="entry name" value="Immunoglobulin"/>
    <property type="match status" value="1"/>
</dbReference>
<evidence type="ECO:0000256" key="2">
    <source>
        <dbReference type="ARBA" id="ARBA00022737"/>
    </source>
</evidence>
<sequence>IVSIPTESINVEILPEPPTFIEDLKKLEIIAENSSITLKVEACGSPEPSYTWLFNNETIQGKNSNTLKLHKIKNKDQGRYRCVASNYNKLINKFCRVESSECEVKVYSQPNQASAKMALL</sequence>
<dbReference type="PROSITE" id="PS50835">
    <property type="entry name" value="IG_LIKE"/>
    <property type="match status" value="1"/>
</dbReference>
<reference evidence="6" key="1">
    <citation type="submission" date="2015-12" db="EMBL/GenBank/DDBJ databases">
        <title>De novo transcriptome assembly of four potential Pierce s Disease insect vectors from Arizona vineyards.</title>
        <authorList>
            <person name="Tassone E.E."/>
        </authorList>
    </citation>
    <scope>NUCLEOTIDE SEQUENCE</scope>
</reference>
<name>A0A1B6CKJ8_9HEMI</name>
<evidence type="ECO:0000256" key="4">
    <source>
        <dbReference type="ARBA" id="ARBA00023319"/>
    </source>
</evidence>
<dbReference type="Pfam" id="PF13927">
    <property type="entry name" value="Ig_3"/>
    <property type="match status" value="1"/>
</dbReference>
<dbReference type="InterPro" id="IPR051170">
    <property type="entry name" value="Neural/epithelial_adhesion"/>
</dbReference>
<dbReference type="PANTHER" id="PTHR12231">
    <property type="entry name" value="CTX-RELATED TYPE I TRANSMEMBRANE PROTEIN"/>
    <property type="match status" value="1"/>
</dbReference>
<dbReference type="InterPro" id="IPR003598">
    <property type="entry name" value="Ig_sub2"/>
</dbReference>
<dbReference type="PANTHER" id="PTHR12231:SF253">
    <property type="entry name" value="DPR-INTERACTING PROTEIN ETA, ISOFORM B-RELATED"/>
    <property type="match status" value="1"/>
</dbReference>
<dbReference type="Gene3D" id="2.60.40.10">
    <property type="entry name" value="Immunoglobulins"/>
    <property type="match status" value="1"/>
</dbReference>
<evidence type="ECO:0000256" key="3">
    <source>
        <dbReference type="ARBA" id="ARBA00023157"/>
    </source>
</evidence>
<keyword evidence="4" id="KW-0393">Immunoglobulin domain</keyword>
<dbReference type="InterPro" id="IPR013783">
    <property type="entry name" value="Ig-like_fold"/>
</dbReference>
<evidence type="ECO:0000313" key="6">
    <source>
        <dbReference type="EMBL" id="JAS13956.1"/>
    </source>
</evidence>
<accession>A0A1B6CKJ8</accession>
<dbReference type="SMART" id="SM00408">
    <property type="entry name" value="IGc2"/>
    <property type="match status" value="1"/>
</dbReference>
<evidence type="ECO:0000259" key="5">
    <source>
        <dbReference type="PROSITE" id="PS50835"/>
    </source>
</evidence>
<keyword evidence="1" id="KW-0732">Signal</keyword>
<dbReference type="AlphaFoldDB" id="A0A1B6CKJ8"/>
<dbReference type="GO" id="GO:0043005">
    <property type="term" value="C:neuron projection"/>
    <property type="evidence" value="ECO:0007669"/>
    <property type="project" value="TreeGrafter"/>
</dbReference>
<organism evidence="6">
    <name type="scientific">Clastoptera arizonana</name>
    <name type="common">Arizona spittle bug</name>
    <dbReference type="NCBI Taxonomy" id="38151"/>
    <lineage>
        <taxon>Eukaryota</taxon>
        <taxon>Metazoa</taxon>
        <taxon>Ecdysozoa</taxon>
        <taxon>Arthropoda</taxon>
        <taxon>Hexapoda</taxon>
        <taxon>Insecta</taxon>
        <taxon>Pterygota</taxon>
        <taxon>Neoptera</taxon>
        <taxon>Paraneoptera</taxon>
        <taxon>Hemiptera</taxon>
        <taxon>Auchenorrhyncha</taxon>
        <taxon>Cercopoidea</taxon>
        <taxon>Clastopteridae</taxon>
        <taxon>Clastoptera</taxon>
    </lineage>
</organism>
<feature type="domain" description="Ig-like" evidence="5">
    <location>
        <begin position="18"/>
        <end position="92"/>
    </location>
</feature>
<protein>
    <recommendedName>
        <fullName evidence="5">Ig-like domain-containing protein</fullName>
    </recommendedName>
</protein>
<dbReference type="InterPro" id="IPR007110">
    <property type="entry name" value="Ig-like_dom"/>
</dbReference>
<proteinExistence type="predicted"/>
<gene>
    <name evidence="6" type="ORF">g.26744</name>
</gene>
<feature type="non-terminal residue" evidence="6">
    <location>
        <position position="1"/>
    </location>
</feature>